<organism evidence="9 10">
    <name type="scientific">Gehongia tenuis</name>
    <dbReference type="NCBI Taxonomy" id="2763655"/>
    <lineage>
        <taxon>Bacteria</taxon>
        <taxon>Bacillati</taxon>
        <taxon>Bacillota</taxon>
        <taxon>Clostridia</taxon>
        <taxon>Christensenellales</taxon>
        <taxon>Christensenellaceae</taxon>
        <taxon>Gehongia</taxon>
    </lineage>
</organism>
<feature type="domain" description="ACT" evidence="8">
    <location>
        <begin position="152"/>
        <end position="223"/>
    </location>
</feature>
<dbReference type="PRINTS" id="PR01837">
    <property type="entry name" value="MGTCSAPBPROT"/>
</dbReference>
<evidence type="ECO:0000259" key="8">
    <source>
        <dbReference type="PROSITE" id="PS51671"/>
    </source>
</evidence>
<dbReference type="Proteomes" id="UP000623172">
    <property type="component" value="Unassembled WGS sequence"/>
</dbReference>
<evidence type="ECO:0000256" key="4">
    <source>
        <dbReference type="ARBA" id="ARBA00022692"/>
    </source>
</evidence>
<name>A0A926D5T5_9FIRM</name>
<evidence type="ECO:0000313" key="10">
    <source>
        <dbReference type="Proteomes" id="UP000623172"/>
    </source>
</evidence>
<feature type="transmembrane region" description="Helical" evidence="7">
    <location>
        <begin position="6"/>
        <end position="25"/>
    </location>
</feature>
<reference evidence="9" key="1">
    <citation type="submission" date="2020-08" db="EMBL/GenBank/DDBJ databases">
        <title>Genome public.</title>
        <authorList>
            <person name="Liu C."/>
            <person name="Sun Q."/>
        </authorList>
    </citation>
    <scope>NUCLEOTIDE SEQUENCE</scope>
    <source>
        <strain evidence="9">NSJ-53</strain>
    </source>
</reference>
<protein>
    <submittedName>
        <fullName evidence="9">MgtC/SapB family protein</fullName>
    </submittedName>
</protein>
<feature type="transmembrane region" description="Helical" evidence="7">
    <location>
        <begin position="104"/>
        <end position="137"/>
    </location>
</feature>
<comment type="subcellular location">
    <subcellularLocation>
        <location evidence="1">Cell membrane</location>
        <topology evidence="1">Multi-pass membrane protein</topology>
    </subcellularLocation>
</comment>
<dbReference type="AlphaFoldDB" id="A0A926D5T5"/>
<evidence type="ECO:0000256" key="2">
    <source>
        <dbReference type="ARBA" id="ARBA00009298"/>
    </source>
</evidence>
<dbReference type="InterPro" id="IPR002912">
    <property type="entry name" value="ACT_dom"/>
</dbReference>
<comment type="similarity">
    <text evidence="2">Belongs to the MgtC/SapB family.</text>
</comment>
<feature type="transmembrane region" description="Helical" evidence="7">
    <location>
        <begin position="37"/>
        <end position="54"/>
    </location>
</feature>
<comment type="caution">
    <text evidence="9">The sequence shown here is derived from an EMBL/GenBank/DDBJ whole genome shotgun (WGS) entry which is preliminary data.</text>
</comment>
<feature type="transmembrane region" description="Helical" evidence="7">
    <location>
        <begin position="74"/>
        <end position="92"/>
    </location>
</feature>
<dbReference type="EMBL" id="JACRSR010000002">
    <property type="protein sequence ID" value="MBC8531404.1"/>
    <property type="molecule type" value="Genomic_DNA"/>
</dbReference>
<keyword evidence="3" id="KW-1003">Cell membrane</keyword>
<evidence type="ECO:0000256" key="1">
    <source>
        <dbReference type="ARBA" id="ARBA00004651"/>
    </source>
</evidence>
<evidence type="ECO:0000256" key="3">
    <source>
        <dbReference type="ARBA" id="ARBA00022475"/>
    </source>
</evidence>
<dbReference type="Pfam" id="PF02308">
    <property type="entry name" value="MgtC"/>
    <property type="match status" value="1"/>
</dbReference>
<evidence type="ECO:0000256" key="7">
    <source>
        <dbReference type="SAM" id="Phobius"/>
    </source>
</evidence>
<evidence type="ECO:0000313" key="9">
    <source>
        <dbReference type="EMBL" id="MBC8531404.1"/>
    </source>
</evidence>
<evidence type="ECO:0000256" key="6">
    <source>
        <dbReference type="ARBA" id="ARBA00023136"/>
    </source>
</evidence>
<proteinExistence type="inferred from homology"/>
<dbReference type="GO" id="GO:0005886">
    <property type="term" value="C:plasma membrane"/>
    <property type="evidence" value="ECO:0007669"/>
    <property type="project" value="UniProtKB-SubCell"/>
</dbReference>
<accession>A0A926D5T5</accession>
<keyword evidence="6 7" id="KW-0472">Membrane</keyword>
<dbReference type="PANTHER" id="PTHR33778">
    <property type="entry name" value="PROTEIN MGTC"/>
    <property type="match status" value="1"/>
</dbReference>
<sequence length="223" mass="24240">MDGIWMQLDFLLRLAVASVCGAFIGYERKNRLKEAGIRTHVIVALASCLMMIISKYGFNDVLQLEGVGLDPSRVAAGIVTGVGFVGAGTIFIRKQAVSGLTTAAGVWATVGVGMAIGAGLYFIGIASMGMIIVLQFLLHRNLHWLKIPVAELIAVRMDDDGEVISYVQNEFVKHSIQVINVKAEKISGGEIDVEFYVKLPEAYNTADLLNILKDNKRVKSIEI</sequence>
<keyword evidence="5 7" id="KW-1133">Transmembrane helix</keyword>
<keyword evidence="4 7" id="KW-0812">Transmembrane</keyword>
<dbReference type="PANTHER" id="PTHR33778:SF1">
    <property type="entry name" value="MAGNESIUM TRANSPORTER YHID-RELATED"/>
    <property type="match status" value="1"/>
</dbReference>
<keyword evidence="10" id="KW-1185">Reference proteome</keyword>
<evidence type="ECO:0000256" key="5">
    <source>
        <dbReference type="ARBA" id="ARBA00022989"/>
    </source>
</evidence>
<dbReference type="PROSITE" id="PS51671">
    <property type="entry name" value="ACT"/>
    <property type="match status" value="1"/>
</dbReference>
<gene>
    <name evidence="9" type="ORF">H8696_06030</name>
</gene>
<dbReference type="InterPro" id="IPR049177">
    <property type="entry name" value="MgtC_SapB_SrpB_YhiD_N"/>
</dbReference>
<dbReference type="InterPro" id="IPR003416">
    <property type="entry name" value="MgtC/SapB/SrpB/YhiD_fam"/>
</dbReference>